<sequence>MTSKYDYVTYAPLPAENAVVLPLYYHPNRHRHSYLRRCLYSVACVAILAFLVFLLYPADPTIQLSRIRLNHIRVNSSPGPTLDLSFSLTIKVQNRDFFSLSYDSLAVSVGYRGRELGLVRSKGGKVRARGRSYVNATLELDGLEIIHDAFYLIEDLTKGVIPFDTDTEVKGQLGLLFFEIPLKARVECEVYVNTNDQSVVRQDCYPA</sequence>
<evidence type="ECO:0000313" key="1">
    <source>
        <dbReference type="EMBL" id="KAJ0030583.1"/>
    </source>
</evidence>
<gene>
    <name evidence="1" type="ORF">Pint_13158</name>
</gene>
<dbReference type="EMBL" id="CM047743">
    <property type="protein sequence ID" value="KAJ0030583.1"/>
    <property type="molecule type" value="Genomic_DNA"/>
</dbReference>
<proteinExistence type="predicted"/>
<evidence type="ECO:0000313" key="2">
    <source>
        <dbReference type="Proteomes" id="UP001163603"/>
    </source>
</evidence>
<organism evidence="1 2">
    <name type="scientific">Pistacia integerrima</name>
    <dbReference type="NCBI Taxonomy" id="434235"/>
    <lineage>
        <taxon>Eukaryota</taxon>
        <taxon>Viridiplantae</taxon>
        <taxon>Streptophyta</taxon>
        <taxon>Embryophyta</taxon>
        <taxon>Tracheophyta</taxon>
        <taxon>Spermatophyta</taxon>
        <taxon>Magnoliopsida</taxon>
        <taxon>eudicotyledons</taxon>
        <taxon>Gunneridae</taxon>
        <taxon>Pentapetalae</taxon>
        <taxon>rosids</taxon>
        <taxon>malvids</taxon>
        <taxon>Sapindales</taxon>
        <taxon>Anacardiaceae</taxon>
        <taxon>Pistacia</taxon>
    </lineage>
</organism>
<dbReference type="Proteomes" id="UP001163603">
    <property type="component" value="Chromosome 8"/>
</dbReference>
<protein>
    <submittedName>
        <fullName evidence="1">Uncharacterized protein</fullName>
    </submittedName>
</protein>
<accession>A0ACC0Y965</accession>
<keyword evidence="2" id="KW-1185">Reference proteome</keyword>
<name>A0ACC0Y965_9ROSI</name>
<reference evidence="2" key="1">
    <citation type="journal article" date="2023" name="G3 (Bethesda)">
        <title>Genome assembly and association tests identify interacting loci associated with vigor, precocity, and sex in interspecific pistachio rootstocks.</title>
        <authorList>
            <person name="Palmer W."/>
            <person name="Jacygrad E."/>
            <person name="Sagayaradj S."/>
            <person name="Cavanaugh K."/>
            <person name="Han R."/>
            <person name="Bertier L."/>
            <person name="Beede B."/>
            <person name="Kafkas S."/>
            <person name="Golino D."/>
            <person name="Preece J."/>
            <person name="Michelmore R."/>
        </authorList>
    </citation>
    <scope>NUCLEOTIDE SEQUENCE [LARGE SCALE GENOMIC DNA]</scope>
</reference>
<comment type="caution">
    <text evidence="1">The sequence shown here is derived from an EMBL/GenBank/DDBJ whole genome shotgun (WGS) entry which is preliminary data.</text>
</comment>